<proteinExistence type="inferred from homology"/>
<dbReference type="SUPFAM" id="SSF56645">
    <property type="entry name" value="Acyl-CoA dehydrogenase NM domain-like"/>
    <property type="match status" value="1"/>
</dbReference>
<dbReference type="PANTHER" id="PTHR48083:SF28">
    <property type="entry name" value="ACYL-COA DEHYDROGENASE FAMILY PROTEIN (AFU_ORTHOLOGUE AFUA_6G10880)-RELATED"/>
    <property type="match status" value="1"/>
</dbReference>
<dbReference type="Pfam" id="PF00441">
    <property type="entry name" value="Acyl-CoA_dh_1"/>
    <property type="match status" value="2"/>
</dbReference>
<dbReference type="InterPro" id="IPR046373">
    <property type="entry name" value="Acyl-CoA_Oxase/DH_mid-dom_sf"/>
</dbReference>
<name>A0AA36I3C3_9DINO</name>
<gene>
    <name evidence="8" type="ORF">EVOR1521_LOCUS7326</name>
</gene>
<dbReference type="Gene3D" id="2.40.110.10">
    <property type="entry name" value="Butyryl-CoA Dehydrogenase, subunit A, domain 2"/>
    <property type="match status" value="1"/>
</dbReference>
<comment type="cofactor">
    <cofactor evidence="1">
        <name>FAD</name>
        <dbReference type="ChEBI" id="CHEBI:57692"/>
    </cofactor>
</comment>
<dbReference type="InterPro" id="IPR037069">
    <property type="entry name" value="AcylCoA_DH/ox_N_sf"/>
</dbReference>
<evidence type="ECO:0000256" key="5">
    <source>
        <dbReference type="ARBA" id="ARBA00023002"/>
    </source>
</evidence>
<dbReference type="Gene3D" id="1.20.140.10">
    <property type="entry name" value="Butyryl-CoA Dehydrogenase, subunit A, domain 3"/>
    <property type="match status" value="1"/>
</dbReference>
<dbReference type="GO" id="GO:0050660">
    <property type="term" value="F:flavin adenine dinucleotide binding"/>
    <property type="evidence" value="ECO:0007669"/>
    <property type="project" value="InterPro"/>
</dbReference>
<dbReference type="GO" id="GO:0003995">
    <property type="term" value="F:acyl-CoA dehydrogenase activity"/>
    <property type="evidence" value="ECO:0007669"/>
    <property type="project" value="TreeGrafter"/>
</dbReference>
<dbReference type="GO" id="GO:0005737">
    <property type="term" value="C:cytoplasm"/>
    <property type="evidence" value="ECO:0007669"/>
    <property type="project" value="TreeGrafter"/>
</dbReference>
<organism evidence="8 9">
    <name type="scientific">Effrenium voratum</name>
    <dbReference type="NCBI Taxonomy" id="2562239"/>
    <lineage>
        <taxon>Eukaryota</taxon>
        <taxon>Sar</taxon>
        <taxon>Alveolata</taxon>
        <taxon>Dinophyceae</taxon>
        <taxon>Suessiales</taxon>
        <taxon>Symbiodiniaceae</taxon>
        <taxon>Effrenium</taxon>
    </lineage>
</organism>
<reference evidence="8" key="1">
    <citation type="submission" date="2023-08" db="EMBL/GenBank/DDBJ databases">
        <authorList>
            <person name="Chen Y."/>
            <person name="Shah S."/>
            <person name="Dougan E. K."/>
            <person name="Thang M."/>
            <person name="Chan C."/>
        </authorList>
    </citation>
    <scope>NUCLEOTIDE SEQUENCE</scope>
</reference>
<dbReference type="AlphaFoldDB" id="A0AA36I3C3"/>
<dbReference type="InterPro" id="IPR036250">
    <property type="entry name" value="AcylCo_DH-like_C"/>
</dbReference>
<dbReference type="InterPro" id="IPR009100">
    <property type="entry name" value="AcylCoA_DH/oxidase_NM_dom_sf"/>
</dbReference>
<comment type="caution">
    <text evidence="8">The sequence shown here is derived from an EMBL/GenBank/DDBJ whole genome shotgun (WGS) entry which is preliminary data.</text>
</comment>
<dbReference type="InterPro" id="IPR009075">
    <property type="entry name" value="AcylCo_DH/oxidase_C"/>
</dbReference>
<evidence type="ECO:0000313" key="9">
    <source>
        <dbReference type="Proteomes" id="UP001178507"/>
    </source>
</evidence>
<evidence type="ECO:0000256" key="4">
    <source>
        <dbReference type="ARBA" id="ARBA00022827"/>
    </source>
</evidence>
<dbReference type="PANTHER" id="PTHR48083">
    <property type="entry name" value="MEDIUM-CHAIN SPECIFIC ACYL-COA DEHYDROGENASE, MITOCHONDRIAL-RELATED"/>
    <property type="match status" value="1"/>
</dbReference>
<evidence type="ECO:0000313" key="8">
    <source>
        <dbReference type="EMBL" id="CAJ1378948.1"/>
    </source>
</evidence>
<dbReference type="EMBL" id="CAUJNA010000582">
    <property type="protein sequence ID" value="CAJ1378948.1"/>
    <property type="molecule type" value="Genomic_DNA"/>
</dbReference>
<keyword evidence="5" id="KW-0560">Oxidoreductase</keyword>
<evidence type="ECO:0000259" key="7">
    <source>
        <dbReference type="Pfam" id="PF02771"/>
    </source>
</evidence>
<dbReference type="Gene3D" id="1.10.540.10">
    <property type="entry name" value="Acyl-CoA dehydrogenase/oxidase, N-terminal domain"/>
    <property type="match status" value="1"/>
</dbReference>
<evidence type="ECO:0008006" key="10">
    <source>
        <dbReference type="Google" id="ProtNLM"/>
    </source>
</evidence>
<keyword evidence="9" id="KW-1185">Reference proteome</keyword>
<dbReference type="Proteomes" id="UP001178507">
    <property type="component" value="Unassembled WGS sequence"/>
</dbReference>
<dbReference type="GO" id="GO:0033539">
    <property type="term" value="P:fatty acid beta-oxidation using acyl-CoA dehydrogenase"/>
    <property type="evidence" value="ECO:0007669"/>
    <property type="project" value="TreeGrafter"/>
</dbReference>
<keyword evidence="4" id="KW-0274">FAD</keyword>
<protein>
    <recommendedName>
        <fullName evidence="10">Acyl-CoA dehydrogenase</fullName>
    </recommendedName>
</protein>
<dbReference type="SUPFAM" id="SSF47203">
    <property type="entry name" value="Acyl-CoA dehydrogenase C-terminal domain-like"/>
    <property type="match status" value="1"/>
</dbReference>
<keyword evidence="3" id="KW-0285">Flavoprotein</keyword>
<evidence type="ECO:0000256" key="2">
    <source>
        <dbReference type="ARBA" id="ARBA00009347"/>
    </source>
</evidence>
<sequence>MVSPAMLKGMNTEIYGEGHPFGDPSWYQAYNTPYYNDSHKKFRKIMREYVDEHIMSNVHDWDEKGVIPKEMYLEAGKQGTLGLCIGRPWPEKYFGPSPWGFEPDYFHELIMYDEMSRTGSVGFQWGIAGGTTIGLPRCTTTAAGIERGRVANLKCTAKLEGDHYILSGEKKWITNGIFADYFRVGRLSLLLVEKGMPGLETRKMKCSGAWSSGTTYITFDDVKVPKGNLLGKEGKGFQYMMQNFNHERFAFCAMSTRFARVCLEESLKFAGKRKTFGKTLIQHPVIRFKVAEMARQVEATHNWLEWITYQLNTMPKLEAMLKLGGHTALCKVQGKGDWWLRVELCCVLGVGVRSVEVMEYCAREAAQIFGGLSYSRGGQGEKVERLNREVRAMAIPGSEEIMLDLGVKQSTKLAQMAKMFAEAAPQPQAAKL</sequence>
<accession>A0AA36I3C3</accession>
<feature type="domain" description="Acyl-CoA dehydrogenase/oxidase N-terminal" evidence="7">
    <location>
        <begin position="37"/>
        <end position="133"/>
    </location>
</feature>
<evidence type="ECO:0000256" key="3">
    <source>
        <dbReference type="ARBA" id="ARBA00022630"/>
    </source>
</evidence>
<feature type="domain" description="Acyl-CoA dehydrogenase/oxidase C-terminal" evidence="6">
    <location>
        <begin position="354"/>
        <end position="406"/>
    </location>
</feature>
<evidence type="ECO:0000256" key="1">
    <source>
        <dbReference type="ARBA" id="ARBA00001974"/>
    </source>
</evidence>
<dbReference type="InterPro" id="IPR050741">
    <property type="entry name" value="Acyl-CoA_dehydrogenase"/>
</dbReference>
<dbReference type="Pfam" id="PF02771">
    <property type="entry name" value="Acyl-CoA_dh_N"/>
    <property type="match status" value="1"/>
</dbReference>
<feature type="domain" description="Acyl-CoA dehydrogenase/oxidase C-terminal" evidence="6">
    <location>
        <begin position="234"/>
        <end position="332"/>
    </location>
</feature>
<comment type="similarity">
    <text evidence="2">Belongs to the acyl-CoA dehydrogenase family.</text>
</comment>
<dbReference type="InterPro" id="IPR013786">
    <property type="entry name" value="AcylCoA_DH/ox_N"/>
</dbReference>
<evidence type="ECO:0000259" key="6">
    <source>
        <dbReference type="Pfam" id="PF00441"/>
    </source>
</evidence>